<dbReference type="AlphaFoldDB" id="A0A244BN34"/>
<reference evidence="1" key="1">
    <citation type="journal article" date="2018" name="Genome Biol.">
        <title>SKESA: strategic k-mer extension for scrupulous assemblies.</title>
        <authorList>
            <person name="Souvorov A."/>
            <person name="Agarwala R."/>
            <person name="Lipman D.J."/>
        </authorList>
    </citation>
    <scope>NUCLEOTIDE SEQUENCE [LARGE SCALE GENOMIC DNA]</scope>
    <source>
        <strain evidence="1">AMC_487</strain>
    </source>
</reference>
<name>A0A244BN34_ECOLX</name>
<evidence type="ECO:0000313" key="1">
    <source>
        <dbReference type="EMBL" id="HAI5331036.1"/>
    </source>
</evidence>
<gene>
    <name evidence="1" type="ORF">HJQ60_000963</name>
</gene>
<reference evidence="1" key="2">
    <citation type="submission" date="2020-03" db="EMBL/GenBank/DDBJ databases">
        <authorList>
            <consortium name="NCBI Pathogen Detection Project"/>
        </authorList>
    </citation>
    <scope>NUCLEOTIDE SEQUENCE</scope>
    <source>
        <strain evidence="1">AMC_487</strain>
    </source>
</reference>
<comment type="caution">
    <text evidence="1">The sequence shown here is derived from an EMBL/GenBank/DDBJ whole genome shotgun (WGS) entry which is preliminary data.</text>
</comment>
<organism evidence="1">
    <name type="scientific">Escherichia coli</name>
    <dbReference type="NCBI Taxonomy" id="562"/>
    <lineage>
        <taxon>Bacteria</taxon>
        <taxon>Pseudomonadati</taxon>
        <taxon>Pseudomonadota</taxon>
        <taxon>Gammaproteobacteria</taxon>
        <taxon>Enterobacterales</taxon>
        <taxon>Enterobacteriaceae</taxon>
        <taxon>Escherichia</taxon>
    </lineage>
</organism>
<dbReference type="EMBL" id="DABERK010000004">
    <property type="protein sequence ID" value="HAI5331036.1"/>
    <property type="molecule type" value="Genomic_DNA"/>
</dbReference>
<accession>A0A244BN34</accession>
<dbReference type="Gene3D" id="1.20.120.330">
    <property type="entry name" value="Nucleotidyltransferases domain 2"/>
    <property type="match status" value="1"/>
</dbReference>
<proteinExistence type="predicted"/>
<protein>
    <recommendedName>
        <fullName evidence="2">Bacteriophage protein</fullName>
    </recommendedName>
</protein>
<sequence length="142" mass="15815">MAVEHTCFLELAKHSLTLNGEMWTRNAISRAYYGMYHSALRITNNLVPSFTEDGEKLKGGVHMRVYTVFCSGEAAAVNNVDVNTVKKIGVKLKMTHAQRINSDYKLERKVNRITAISAIQDAEEVDTIVNQLLKVGDDSLTA</sequence>
<dbReference type="Proteomes" id="UP000845800">
    <property type="component" value="Unassembled WGS sequence"/>
</dbReference>
<evidence type="ECO:0008006" key="2">
    <source>
        <dbReference type="Google" id="ProtNLM"/>
    </source>
</evidence>
<dbReference type="RefSeq" id="WP_059328274.1">
    <property type="nucleotide sequence ID" value="NZ_FLZG01000005.1"/>
</dbReference>